<feature type="transmembrane region" description="Helical" evidence="1">
    <location>
        <begin position="205"/>
        <end position="223"/>
    </location>
</feature>
<dbReference type="OMA" id="GRINAIM"/>
<name>G8JP02_ERECY</name>
<evidence type="ECO:0000256" key="1">
    <source>
        <dbReference type="SAM" id="Phobius"/>
    </source>
</evidence>
<dbReference type="GeneID" id="11471776"/>
<proteinExistence type="predicted"/>
<reference evidence="3" key="1">
    <citation type="journal article" date="2012" name="G3 (Bethesda)">
        <title>Pichia sorbitophila, an interspecies yeast hybrid reveals early steps of genome resolution following polyploidization.</title>
        <authorList>
            <person name="Leh Louis V."/>
            <person name="Despons L."/>
            <person name="Friedrich A."/>
            <person name="Martin T."/>
            <person name="Durrens P."/>
            <person name="Casaregola S."/>
            <person name="Neuveglise C."/>
            <person name="Fairhead C."/>
            <person name="Marck C."/>
            <person name="Cruz J.A."/>
            <person name="Straub M.L."/>
            <person name="Kugler V."/>
            <person name="Sacerdot C."/>
            <person name="Uzunov Z."/>
            <person name="Thierry A."/>
            <person name="Weiss S."/>
            <person name="Bleykasten C."/>
            <person name="De Montigny J."/>
            <person name="Jacques N."/>
            <person name="Jung P."/>
            <person name="Lemaire M."/>
            <person name="Mallet S."/>
            <person name="Morel G."/>
            <person name="Richard G.F."/>
            <person name="Sarkar A."/>
            <person name="Savel G."/>
            <person name="Schacherer J."/>
            <person name="Seret M.L."/>
            <person name="Talla E."/>
            <person name="Samson G."/>
            <person name="Jubin C."/>
            <person name="Poulain J."/>
            <person name="Vacherie B."/>
            <person name="Barbe V."/>
            <person name="Pelletier E."/>
            <person name="Sherman D.J."/>
            <person name="Westhof E."/>
            <person name="Weissenbach J."/>
            <person name="Baret P.V."/>
            <person name="Wincker P."/>
            <person name="Gaillardin C."/>
            <person name="Dujon B."/>
            <person name="Souciet J.L."/>
        </authorList>
    </citation>
    <scope>NUCLEOTIDE SEQUENCE [LARGE SCALE GENOMIC DNA]</scope>
    <source>
        <strain evidence="3">CBS 270.75 / DBVPG 7215 / KCTC 17166 / NRRL Y-17582</strain>
    </source>
</reference>
<sequence>MEYTPPPSYNSIDLESQAKTGGVSERYGTTALSCGLWGLTTVLSALTIHYDSSGSLVSLGVTIPTLLTLFYVVFHINNRIQDGSKWIWTCISYFPALQLFISALIFFSDRGVWHWFTVCLFSCTLITIVLIYCSWQTIEEWEQDADWEARNQFVIYGIPLMAIAALYLTAIVPPRWIATAYFLYLSVLLSLTTKNLYLNTELEHVLFSNMRINAIMFFMFLSFSSL</sequence>
<keyword evidence="1" id="KW-1133">Transmembrane helix</keyword>
<feature type="transmembrane region" description="Helical" evidence="1">
    <location>
        <begin position="56"/>
        <end position="74"/>
    </location>
</feature>
<dbReference type="InParanoid" id="G8JP02"/>
<organism evidence="2 3">
    <name type="scientific">Eremothecium cymbalariae (strain CBS 270.75 / DBVPG 7215 / KCTC 17166 / NRRL Y-17582)</name>
    <name type="common">Yeast</name>
    <dbReference type="NCBI Taxonomy" id="931890"/>
    <lineage>
        <taxon>Eukaryota</taxon>
        <taxon>Fungi</taxon>
        <taxon>Dikarya</taxon>
        <taxon>Ascomycota</taxon>
        <taxon>Saccharomycotina</taxon>
        <taxon>Saccharomycetes</taxon>
        <taxon>Saccharomycetales</taxon>
        <taxon>Saccharomycetaceae</taxon>
        <taxon>Eremothecium</taxon>
    </lineage>
</organism>
<dbReference type="RefSeq" id="XP_003644619.1">
    <property type="nucleotide sequence ID" value="XM_003644571.1"/>
</dbReference>
<feature type="transmembrane region" description="Helical" evidence="1">
    <location>
        <begin position="153"/>
        <end position="170"/>
    </location>
</feature>
<evidence type="ECO:0000313" key="2">
    <source>
        <dbReference type="EMBL" id="AET37802.1"/>
    </source>
</evidence>
<dbReference type="OrthoDB" id="4052850at2759"/>
<dbReference type="AlphaFoldDB" id="G8JP02"/>
<keyword evidence="3" id="KW-1185">Reference proteome</keyword>
<protein>
    <submittedName>
        <fullName evidence="2">Uncharacterized protein</fullName>
    </submittedName>
</protein>
<dbReference type="KEGG" id="erc:Ecym_2045"/>
<dbReference type="EMBL" id="CP002498">
    <property type="protein sequence ID" value="AET37802.1"/>
    <property type="molecule type" value="Genomic_DNA"/>
</dbReference>
<evidence type="ECO:0000313" key="3">
    <source>
        <dbReference type="Proteomes" id="UP000006790"/>
    </source>
</evidence>
<accession>G8JP02</accession>
<feature type="transmembrane region" description="Helical" evidence="1">
    <location>
        <begin position="86"/>
        <end position="107"/>
    </location>
</feature>
<dbReference type="Proteomes" id="UP000006790">
    <property type="component" value="Chromosome 2"/>
</dbReference>
<feature type="transmembrane region" description="Helical" evidence="1">
    <location>
        <begin position="113"/>
        <end position="133"/>
    </location>
</feature>
<keyword evidence="1" id="KW-0472">Membrane</keyword>
<feature type="transmembrane region" description="Helical" evidence="1">
    <location>
        <begin position="176"/>
        <end position="193"/>
    </location>
</feature>
<gene>
    <name evidence="2" type="ordered locus">Ecym_2045</name>
</gene>
<keyword evidence="1" id="KW-0812">Transmembrane</keyword>
<dbReference type="HOGENOM" id="CLU_1165597_0_0_1"/>